<dbReference type="AlphaFoldDB" id="A0A9D1X2M6"/>
<evidence type="ECO:0000313" key="3">
    <source>
        <dbReference type="Proteomes" id="UP000886805"/>
    </source>
</evidence>
<keyword evidence="1" id="KW-0472">Membrane</keyword>
<protein>
    <submittedName>
        <fullName evidence="2">YfhO family protein</fullName>
    </submittedName>
</protein>
<feature type="transmembrane region" description="Helical" evidence="1">
    <location>
        <begin position="819"/>
        <end position="843"/>
    </location>
</feature>
<name>A0A9D1X2M6_9FIRM</name>
<feature type="transmembrane region" description="Helical" evidence="1">
    <location>
        <begin position="348"/>
        <end position="367"/>
    </location>
</feature>
<keyword evidence="1" id="KW-1133">Transmembrane helix</keyword>
<reference evidence="2" key="2">
    <citation type="submission" date="2021-04" db="EMBL/GenBank/DDBJ databases">
        <authorList>
            <person name="Gilroy R."/>
        </authorList>
    </citation>
    <scope>NUCLEOTIDE SEQUENCE</scope>
    <source>
        <strain evidence="2">ChiSxjej3B15-1167</strain>
    </source>
</reference>
<proteinExistence type="predicted"/>
<organism evidence="2 3">
    <name type="scientific">Candidatus Anaerobutyricum stercoripullorum</name>
    <dbReference type="NCBI Taxonomy" id="2838456"/>
    <lineage>
        <taxon>Bacteria</taxon>
        <taxon>Bacillati</taxon>
        <taxon>Bacillota</taxon>
        <taxon>Clostridia</taxon>
        <taxon>Lachnospirales</taxon>
        <taxon>Lachnospiraceae</taxon>
        <taxon>Anaerobutyricum</taxon>
    </lineage>
</organism>
<feature type="transmembrane region" description="Helical" evidence="1">
    <location>
        <begin position="404"/>
        <end position="422"/>
    </location>
</feature>
<gene>
    <name evidence="2" type="ORF">H9849_00110</name>
</gene>
<dbReference type="PANTHER" id="PTHR38454:SF1">
    <property type="entry name" value="INTEGRAL MEMBRANE PROTEIN"/>
    <property type="match status" value="1"/>
</dbReference>
<dbReference type="Proteomes" id="UP000886805">
    <property type="component" value="Unassembled WGS sequence"/>
</dbReference>
<feature type="transmembrane region" description="Helical" evidence="1">
    <location>
        <begin position="103"/>
        <end position="124"/>
    </location>
</feature>
<feature type="transmembrane region" description="Helical" evidence="1">
    <location>
        <begin position="434"/>
        <end position="456"/>
    </location>
</feature>
<comment type="caution">
    <text evidence="2">The sequence shown here is derived from an EMBL/GenBank/DDBJ whole genome shotgun (WGS) entry which is preliminary data.</text>
</comment>
<feature type="transmembrane region" description="Helical" evidence="1">
    <location>
        <begin position="63"/>
        <end position="83"/>
    </location>
</feature>
<dbReference type="InterPro" id="IPR018580">
    <property type="entry name" value="Uncharacterised_YfhO"/>
</dbReference>
<reference evidence="2" key="1">
    <citation type="journal article" date="2021" name="PeerJ">
        <title>Extensive microbial diversity within the chicken gut microbiome revealed by metagenomics and culture.</title>
        <authorList>
            <person name="Gilroy R."/>
            <person name="Ravi A."/>
            <person name="Getino M."/>
            <person name="Pursley I."/>
            <person name="Horton D.L."/>
            <person name="Alikhan N.F."/>
            <person name="Baker D."/>
            <person name="Gharbi K."/>
            <person name="Hall N."/>
            <person name="Watson M."/>
            <person name="Adriaenssens E.M."/>
            <person name="Foster-Nyarko E."/>
            <person name="Jarju S."/>
            <person name="Secka A."/>
            <person name="Antonio M."/>
            <person name="Oren A."/>
            <person name="Chaudhuri R.R."/>
            <person name="La Ragione R."/>
            <person name="Hildebrand F."/>
            <person name="Pallen M.J."/>
        </authorList>
    </citation>
    <scope>NUCLEOTIDE SEQUENCE</scope>
    <source>
        <strain evidence="2">ChiSxjej3B15-1167</strain>
    </source>
</reference>
<dbReference type="PANTHER" id="PTHR38454">
    <property type="entry name" value="INTEGRAL MEMBRANE PROTEIN-RELATED"/>
    <property type="match status" value="1"/>
</dbReference>
<evidence type="ECO:0000256" key="1">
    <source>
        <dbReference type="SAM" id="Phobius"/>
    </source>
</evidence>
<sequence>MELKKKYLLLLSFLFPLAVMLFCMVFFQVGPFGSKSFLIIDGLHQYMPFFSVLYDKLKEGGSLFYSFRTGLGVNFLSLFSYYLSSPLNLFILLFDKTQLNTAVSLLIVLKIALSGLTAGVYFLSKTKKTDLTVFACAAAYALNSWMVGYSWNVMWLDAVMIFPLVMLGIERLVDKRDGRLYGAALFYALYCNYYIAFMICIFAVIWYVFYSFKSVRQFFFRGLAFAGYSLLAGGMAAVLLLPAYMGIKQTAAGKTMGLPEHAWQTGFADLITRQFDLAAPVSHDNFDGNANLYFGVFVVFAVVLYLFNREIRPVDKLKKGLLLVFFYVSFSEDILNFIWHGFHNQYGIPNRFSFLYGFVLLCMLFEVMKHRDSVRNWQVILGCLLGVGLLFVSRKWAENPLEDGIYGAAGMLLLLYGLILFVMSFDKKHQKWHVTAFCIAAAAEMAVTAVVGFGHIGQISVPKFFSGTEAAEEAAKSLDDGTFYRSELADGKMVNENAWYPFRAVGLFGSTAANSTVKIMDSLGFYTGANEYLYEGATPVTNLLLGVRYIYYHPEDVLKTSFVYKDSFGDFDVYENPVEGLSIGYMINREIDGWFHESAYPFRVLNELCAYGYGIFDMFEGIDIPDPVTSGCTASRTNDGEYYFEYEESAEDNMVFSIPVEEDMEDLYIFYDGTQVENAEIALDGSIVKEGDMDSYIIPVGAASGGSTLTVRFKLKGETEDGYVRLSAGSMNPALFESLADQVTAQAFQIEEMTDRHITGNVTAGENQRLFFSIPYDEGWDVVVDGKPAETTKVGDAFLAVNLEPGEHQVSLTYTPPGFVPGMAASVACIGVYVLICACSPLIRRKREEWANRKIGEIPADEEMNDL</sequence>
<accession>A0A9D1X2M6</accession>
<feature type="transmembrane region" description="Helical" evidence="1">
    <location>
        <begin position="374"/>
        <end position="392"/>
    </location>
</feature>
<feature type="transmembrane region" description="Helical" evidence="1">
    <location>
        <begin position="222"/>
        <end position="247"/>
    </location>
</feature>
<feature type="transmembrane region" description="Helical" evidence="1">
    <location>
        <begin position="320"/>
        <end position="342"/>
    </location>
</feature>
<evidence type="ECO:0000313" key="2">
    <source>
        <dbReference type="EMBL" id="HIX71400.1"/>
    </source>
</evidence>
<dbReference type="Pfam" id="PF09586">
    <property type="entry name" value="YfhO"/>
    <property type="match status" value="1"/>
</dbReference>
<feature type="transmembrane region" description="Helical" evidence="1">
    <location>
        <begin position="290"/>
        <end position="308"/>
    </location>
</feature>
<feature type="transmembrane region" description="Helical" evidence="1">
    <location>
        <begin position="131"/>
        <end position="151"/>
    </location>
</feature>
<keyword evidence="1" id="KW-0812">Transmembrane</keyword>
<dbReference type="EMBL" id="DXEQ01000005">
    <property type="protein sequence ID" value="HIX71400.1"/>
    <property type="molecule type" value="Genomic_DNA"/>
</dbReference>
<feature type="transmembrane region" description="Helical" evidence="1">
    <location>
        <begin position="7"/>
        <end position="30"/>
    </location>
</feature>
<feature type="transmembrane region" description="Helical" evidence="1">
    <location>
        <begin position="184"/>
        <end position="210"/>
    </location>
</feature>